<keyword evidence="2" id="KW-1185">Reference proteome</keyword>
<dbReference type="EMBL" id="CP079216">
    <property type="protein sequence ID" value="QXT62657.1"/>
    <property type="molecule type" value="Genomic_DNA"/>
</dbReference>
<evidence type="ECO:0000313" key="1">
    <source>
        <dbReference type="EMBL" id="QXT62657.1"/>
    </source>
</evidence>
<proteinExistence type="predicted"/>
<gene>
    <name evidence="1" type="ORF">KDB89_13110</name>
</gene>
<sequence>MNQLRPLRAADERAVEWVVTEGVRLAEHARPAWGIKRLFLSRANRRAAEEAVTALVKGVDGARSSGVESALKALRSVPDVRRVSPEQALDPSVGLAEVLQCRPSELRLYQRKDFKTHIEAAKALEKALAGVEALRKAAVEAGNALRIAEVHRLLDEMPVERLREATAGRLNLGALEQAGLTTVQSVLDARRFLEQIPGIGPTSAVRSVGAAQNIWHTTLEDMPCRIDVKRRTEEASSFLRAVAAWDTARRSAGDDGQAHGRDVRAMLAMLGDELGEPSSCAPAARQQEPFPQLLIRFESVQRRSSVVPRGRTRTCGRTSWLVRPTTSR</sequence>
<reference evidence="1 2" key="1">
    <citation type="submission" date="2021-07" db="EMBL/GenBank/DDBJ databases">
        <title>complete genome sequencing of Tessaracoccus sp.J1M15.</title>
        <authorList>
            <person name="Bae J.-W."/>
            <person name="Kim D.-y."/>
        </authorList>
    </citation>
    <scope>NUCLEOTIDE SEQUENCE [LARGE SCALE GENOMIC DNA]</scope>
    <source>
        <strain evidence="1 2">J1M15</strain>
    </source>
</reference>
<organism evidence="1 2">
    <name type="scientific">Tessaracoccus palaemonis</name>
    <dbReference type="NCBI Taxonomy" id="2829499"/>
    <lineage>
        <taxon>Bacteria</taxon>
        <taxon>Bacillati</taxon>
        <taxon>Actinomycetota</taxon>
        <taxon>Actinomycetes</taxon>
        <taxon>Propionibacteriales</taxon>
        <taxon>Propionibacteriaceae</taxon>
        <taxon>Tessaracoccus</taxon>
    </lineage>
</organism>
<evidence type="ECO:0000313" key="2">
    <source>
        <dbReference type="Proteomes" id="UP000824504"/>
    </source>
</evidence>
<accession>A0ABX8SJN6</accession>
<protein>
    <recommendedName>
        <fullName evidence="3">DUF4332 domain-containing protein</fullName>
    </recommendedName>
</protein>
<evidence type="ECO:0008006" key="3">
    <source>
        <dbReference type="Google" id="ProtNLM"/>
    </source>
</evidence>
<dbReference type="Proteomes" id="UP000824504">
    <property type="component" value="Chromosome"/>
</dbReference>
<name>A0ABX8SJN6_9ACTN</name>
<dbReference type="RefSeq" id="WP_219081765.1">
    <property type="nucleotide sequence ID" value="NZ_CP079216.1"/>
</dbReference>